<protein>
    <recommendedName>
        <fullName evidence="1">Transcription regulator PadR N-terminal domain-containing protein</fullName>
    </recommendedName>
</protein>
<feature type="domain" description="Transcription regulator PadR N-terminal" evidence="1">
    <location>
        <begin position="8"/>
        <end position="81"/>
    </location>
</feature>
<dbReference type="InterPro" id="IPR036390">
    <property type="entry name" value="WH_DNA-bd_sf"/>
</dbReference>
<dbReference type="AlphaFoldDB" id="A0A8J3K7N2"/>
<dbReference type="SUPFAM" id="SSF46785">
    <property type="entry name" value="Winged helix' DNA-binding domain"/>
    <property type="match status" value="1"/>
</dbReference>
<evidence type="ECO:0000313" key="3">
    <source>
        <dbReference type="Proteomes" id="UP000619293"/>
    </source>
</evidence>
<dbReference type="Gene3D" id="1.10.10.10">
    <property type="entry name" value="Winged helix-like DNA-binding domain superfamily/Winged helix DNA-binding domain"/>
    <property type="match status" value="1"/>
</dbReference>
<dbReference type="InterPro" id="IPR005149">
    <property type="entry name" value="Tscrpt_reg_PadR_N"/>
</dbReference>
<name>A0A8J3K7N2_9ACTN</name>
<dbReference type="InterPro" id="IPR036388">
    <property type="entry name" value="WH-like_DNA-bd_sf"/>
</dbReference>
<dbReference type="InterPro" id="IPR052509">
    <property type="entry name" value="Metal_resp_DNA-bind_regulator"/>
</dbReference>
<dbReference type="PANTHER" id="PTHR33169:SF13">
    <property type="entry name" value="PADR-FAMILY TRANSCRIPTIONAL REGULATOR"/>
    <property type="match status" value="1"/>
</dbReference>
<evidence type="ECO:0000259" key="1">
    <source>
        <dbReference type="Pfam" id="PF03551"/>
    </source>
</evidence>
<dbReference type="PANTHER" id="PTHR33169">
    <property type="entry name" value="PADR-FAMILY TRANSCRIPTIONAL REGULATOR"/>
    <property type="match status" value="1"/>
</dbReference>
<comment type="caution">
    <text evidence="2">The sequence shown here is derived from an EMBL/GenBank/DDBJ whole genome shotgun (WGS) entry which is preliminary data.</text>
</comment>
<dbReference type="Proteomes" id="UP000619293">
    <property type="component" value="Unassembled WGS sequence"/>
</dbReference>
<gene>
    <name evidence="2" type="ORF">Cch02nite_51570</name>
</gene>
<evidence type="ECO:0000313" key="2">
    <source>
        <dbReference type="EMBL" id="GIF91713.1"/>
    </source>
</evidence>
<organism evidence="2 3">
    <name type="scientific">Catellatospora chokoriensis</name>
    <dbReference type="NCBI Taxonomy" id="310353"/>
    <lineage>
        <taxon>Bacteria</taxon>
        <taxon>Bacillati</taxon>
        <taxon>Actinomycetota</taxon>
        <taxon>Actinomycetes</taxon>
        <taxon>Micromonosporales</taxon>
        <taxon>Micromonosporaceae</taxon>
        <taxon>Catellatospora</taxon>
    </lineage>
</organism>
<keyword evidence="3" id="KW-1185">Reference proteome</keyword>
<accession>A0A8J3K7N2</accession>
<proteinExistence type="predicted"/>
<sequence>MREPTYFILASLQDEPLHGWAIIKRAEELSRGQVKLATGTLYAALDRLAGEQLVRVSDEQIVNGRARRYYTLTEVGLVALREEAARLADAARVVTERGTSTARPVRPGAVPA</sequence>
<dbReference type="Pfam" id="PF03551">
    <property type="entry name" value="PadR"/>
    <property type="match status" value="1"/>
</dbReference>
<reference evidence="2 3" key="1">
    <citation type="submission" date="2021-01" db="EMBL/GenBank/DDBJ databases">
        <title>Whole genome shotgun sequence of Catellatospora chokoriensis NBRC 107358.</title>
        <authorList>
            <person name="Komaki H."/>
            <person name="Tamura T."/>
        </authorList>
    </citation>
    <scope>NUCLEOTIDE SEQUENCE [LARGE SCALE GENOMIC DNA]</scope>
    <source>
        <strain evidence="2 3">NBRC 107358</strain>
    </source>
</reference>
<dbReference type="EMBL" id="BONG01000035">
    <property type="protein sequence ID" value="GIF91713.1"/>
    <property type="molecule type" value="Genomic_DNA"/>
</dbReference>